<evidence type="ECO:0000256" key="1">
    <source>
        <dbReference type="SAM" id="SignalP"/>
    </source>
</evidence>
<keyword evidence="1" id="KW-0732">Signal</keyword>
<gene>
    <name evidence="2" type="ORF">MBAV_003134</name>
</gene>
<name>A0A0F3GS69_9BACT</name>
<proteinExistence type="predicted"/>
<dbReference type="Proteomes" id="UP000033423">
    <property type="component" value="Unassembled WGS sequence"/>
</dbReference>
<dbReference type="AlphaFoldDB" id="A0A0F3GS69"/>
<dbReference type="EMBL" id="LACI01001340">
    <property type="protein sequence ID" value="KJU84672.1"/>
    <property type="molecule type" value="Genomic_DNA"/>
</dbReference>
<organism evidence="2 3">
    <name type="scientific">Candidatus Magnetobacterium bavaricum</name>
    <dbReference type="NCBI Taxonomy" id="29290"/>
    <lineage>
        <taxon>Bacteria</taxon>
        <taxon>Pseudomonadati</taxon>
        <taxon>Nitrospirota</taxon>
        <taxon>Thermodesulfovibrionia</taxon>
        <taxon>Thermodesulfovibrionales</taxon>
        <taxon>Candidatus Magnetobacteriaceae</taxon>
        <taxon>Candidatus Magnetobacterium</taxon>
    </lineage>
</organism>
<feature type="chain" id="PRO_5002461295" description="Secreted protein" evidence="1">
    <location>
        <begin position="24"/>
        <end position="413"/>
    </location>
</feature>
<sequence length="413" mass="45632">MRAIVKIVLSLILSLTVANAIYAATDCTGGSGTFQQPLSYGSSVKVATIPKGIPSFVYISLKSDKDLDMFVYESNKVPRRRGYWADWGAGYSIHTYNGVKIEHSGFNGDGIQYGHEYIRITGVTQNDFDLWVFGYKGGYATVDVLWERACDSPPFLSNTSNNCPANVDRNAWNLRFSLYKKIQKPFLDIQTDLLRDQINDTSSMVENVAHLTEQVEAVAQFGGYLSSVTLVKDMAKDIVTASAVKGLEEAGYPVIASIFDVVTTELLNLLDPDPVAIATDALAKTATLVSNVAGTLDMWELRNAFTTAAVTQEVLQAYYFNCGDFPSIEKYLRIGDSDCKDLSCIGRKYREKTFSQSFLDEWVPADLTSMYDIFNKTMLAINSAYAKCYSDCKCSARAGLSNSKCSQNSLQSY</sequence>
<accession>A0A0F3GS69</accession>
<evidence type="ECO:0000313" key="3">
    <source>
        <dbReference type="Proteomes" id="UP000033423"/>
    </source>
</evidence>
<feature type="signal peptide" evidence="1">
    <location>
        <begin position="1"/>
        <end position="23"/>
    </location>
</feature>
<evidence type="ECO:0000313" key="2">
    <source>
        <dbReference type="EMBL" id="KJU84672.1"/>
    </source>
</evidence>
<reference evidence="2 3" key="1">
    <citation type="submission" date="2015-02" db="EMBL/GenBank/DDBJ databases">
        <title>Single-cell genomics of uncultivated deep-branching MTB reveals a conserved set of magnetosome genes.</title>
        <authorList>
            <person name="Kolinko S."/>
            <person name="Richter M."/>
            <person name="Glockner F.O."/>
            <person name="Brachmann A."/>
            <person name="Schuler D."/>
        </authorList>
    </citation>
    <scope>NUCLEOTIDE SEQUENCE [LARGE SCALE GENOMIC DNA]</scope>
    <source>
        <strain evidence="2">TM-1</strain>
    </source>
</reference>
<protein>
    <recommendedName>
        <fullName evidence="4">Secreted protein</fullName>
    </recommendedName>
</protein>
<comment type="caution">
    <text evidence="2">The sequence shown here is derived from an EMBL/GenBank/DDBJ whole genome shotgun (WGS) entry which is preliminary data.</text>
</comment>
<keyword evidence="3" id="KW-1185">Reference proteome</keyword>
<evidence type="ECO:0008006" key="4">
    <source>
        <dbReference type="Google" id="ProtNLM"/>
    </source>
</evidence>